<evidence type="ECO:0000256" key="1">
    <source>
        <dbReference type="ARBA" id="ARBA00022741"/>
    </source>
</evidence>
<evidence type="ECO:0000313" key="7">
    <source>
        <dbReference type="EMBL" id="TNM38578.1"/>
    </source>
</evidence>
<reference evidence="7 8" key="1">
    <citation type="journal article" date="2016" name="Int. J. Syst. Evol. Microbiol.">
        <title>Nocardioides albidus sp. nov., an actinobacterium isolated from garden soil.</title>
        <authorList>
            <person name="Singh H."/>
            <person name="Du J."/>
            <person name="Trinh H."/>
            <person name="Won K."/>
            <person name="Yang J.E."/>
            <person name="Yin C."/>
            <person name="Kook M."/>
            <person name="Yi T.H."/>
        </authorList>
    </citation>
    <scope>NUCLEOTIDE SEQUENCE [LARGE SCALE GENOMIC DNA]</scope>
    <source>
        <strain evidence="7 8">CCTCC AB 2015297</strain>
    </source>
</reference>
<keyword evidence="8" id="KW-1185">Reference proteome</keyword>
<dbReference type="GO" id="GO:0005524">
    <property type="term" value="F:ATP binding"/>
    <property type="evidence" value="ECO:0007669"/>
    <property type="project" value="UniProtKB-UniRule"/>
</dbReference>
<dbReference type="GO" id="GO:0003677">
    <property type="term" value="F:DNA binding"/>
    <property type="evidence" value="ECO:0007669"/>
    <property type="project" value="InterPro"/>
</dbReference>
<keyword evidence="4 5" id="KW-0067">ATP-binding</keyword>
<dbReference type="Pfam" id="PF00580">
    <property type="entry name" value="UvrD-helicase"/>
    <property type="match status" value="1"/>
</dbReference>
<evidence type="ECO:0000256" key="3">
    <source>
        <dbReference type="ARBA" id="ARBA00022806"/>
    </source>
</evidence>
<dbReference type="EMBL" id="VDMP01000025">
    <property type="protein sequence ID" value="TNM38578.1"/>
    <property type="molecule type" value="Genomic_DNA"/>
</dbReference>
<comment type="caution">
    <text evidence="7">The sequence shown here is derived from an EMBL/GenBank/DDBJ whole genome shotgun (WGS) entry which is preliminary data.</text>
</comment>
<feature type="binding site" evidence="5">
    <location>
        <begin position="211"/>
        <end position="218"/>
    </location>
    <ligand>
        <name>ATP</name>
        <dbReference type="ChEBI" id="CHEBI:30616"/>
    </ligand>
</feature>
<dbReference type="SUPFAM" id="SSF52540">
    <property type="entry name" value="P-loop containing nucleoside triphosphate hydrolases"/>
    <property type="match status" value="1"/>
</dbReference>
<dbReference type="InterPro" id="IPR000212">
    <property type="entry name" value="DNA_helicase_UvrD/REP"/>
</dbReference>
<protein>
    <submittedName>
        <fullName evidence="7">Helicase</fullName>
    </submittedName>
</protein>
<organism evidence="7 8">
    <name type="scientific">Nocardioides albidus</name>
    <dbReference type="NCBI Taxonomy" id="1517589"/>
    <lineage>
        <taxon>Bacteria</taxon>
        <taxon>Bacillati</taxon>
        <taxon>Actinomycetota</taxon>
        <taxon>Actinomycetes</taxon>
        <taxon>Propionibacteriales</taxon>
        <taxon>Nocardioidaceae</taxon>
        <taxon>Nocardioides</taxon>
    </lineage>
</organism>
<accession>A0A5C4VRX5</accession>
<dbReference type="Gene3D" id="3.40.50.300">
    <property type="entry name" value="P-loop containing nucleotide triphosphate hydrolases"/>
    <property type="match status" value="3"/>
</dbReference>
<dbReference type="AlphaFoldDB" id="A0A5C4VRX5"/>
<evidence type="ECO:0000256" key="5">
    <source>
        <dbReference type="PROSITE-ProRule" id="PRU00560"/>
    </source>
</evidence>
<sequence length="744" mass="81521">MADELVEREVAAEQTFVDRVYRQLEQAGVAAQQLAREGHSRGRLGHEGGLVERDAMVFQAAKRIAQLDAAHEGLVFGRLDLDAAIDAAPRYVGRIGLRDDDHESLLIDWRAPAAAVFYQATAAEPHGVLRRRVLRSTGRRVVGVEDELLDADGIAAAEEQGRELPIVGEGALMAQLSRARDRSMHSIVATIQAEQDKAIRAPSRGVVTISGGPGTGKTVVALHRAAFLLYTDRQRYERGGVLVVGPSGVFMRYIERVLPSLGETAVALRSLGEVVDEVRATRHDEPAVADIKGSARMAELMRRTARQQAPGSPREFRVFWRDDRLVLDRGKLGQVRRQLMSQGLRNKQLPRVSHALLDALWRQVRGERGREQGRERFNEDMLSRDDFLDFALAWWPPLDAPTVLCWLRDPEFLARVAEGLLSGEEQRLLLKTWADLDPSRPISPQIAIEDVPLLDELRYALGDVPQKADDERDDPIALIEGAVDIQELMTASDREFAPSGRAWRPPVSSIEDDGYAHVLVDEAQDLTPMQWRMVGRRGRTASWTIVGDPAQSSWPVPAESDAARAAALERKQIHSFHLSTNYRNSAEIYAHAAAYAERVGLDADLPDAVRRTGEEPVAVELPADASAADLEAATRAAVLDVAGRVSGTVGIVVPVARRSEVNAWLASWPELAHDAAGARAAIDSSVAPSGDDRVVVLTGLDTKGLEFDAIVVVRPQEIEDESATGRATLYVVLTRATQLLTTVG</sequence>
<dbReference type="PANTHER" id="PTHR11070:SF45">
    <property type="entry name" value="DNA 3'-5' HELICASE"/>
    <property type="match status" value="1"/>
</dbReference>
<evidence type="ECO:0000313" key="8">
    <source>
        <dbReference type="Proteomes" id="UP000313231"/>
    </source>
</evidence>
<dbReference type="GO" id="GO:0016787">
    <property type="term" value="F:hydrolase activity"/>
    <property type="evidence" value="ECO:0007669"/>
    <property type="project" value="UniProtKB-UniRule"/>
</dbReference>
<dbReference type="PANTHER" id="PTHR11070">
    <property type="entry name" value="UVRD / RECB / PCRA DNA HELICASE FAMILY MEMBER"/>
    <property type="match status" value="1"/>
</dbReference>
<dbReference type="InterPro" id="IPR027417">
    <property type="entry name" value="P-loop_NTPase"/>
</dbReference>
<keyword evidence="1 5" id="KW-0547">Nucleotide-binding</keyword>
<dbReference type="InterPro" id="IPR014016">
    <property type="entry name" value="UvrD-like_ATP-bd"/>
</dbReference>
<dbReference type="OrthoDB" id="9787585at2"/>
<evidence type="ECO:0000256" key="2">
    <source>
        <dbReference type="ARBA" id="ARBA00022801"/>
    </source>
</evidence>
<gene>
    <name evidence="7" type="ORF">FHP29_15205</name>
</gene>
<keyword evidence="2 5" id="KW-0378">Hydrolase</keyword>
<proteinExistence type="predicted"/>
<dbReference type="GO" id="GO:0005829">
    <property type="term" value="C:cytosol"/>
    <property type="evidence" value="ECO:0007669"/>
    <property type="project" value="TreeGrafter"/>
</dbReference>
<dbReference type="GO" id="GO:0000725">
    <property type="term" value="P:recombinational repair"/>
    <property type="evidence" value="ECO:0007669"/>
    <property type="project" value="TreeGrafter"/>
</dbReference>
<dbReference type="RefSeq" id="WP_139623690.1">
    <property type="nucleotide sequence ID" value="NZ_VDMP01000025.1"/>
</dbReference>
<dbReference type="GO" id="GO:0043138">
    <property type="term" value="F:3'-5' DNA helicase activity"/>
    <property type="evidence" value="ECO:0007669"/>
    <property type="project" value="TreeGrafter"/>
</dbReference>
<dbReference type="Proteomes" id="UP000313231">
    <property type="component" value="Unassembled WGS sequence"/>
</dbReference>
<evidence type="ECO:0000256" key="4">
    <source>
        <dbReference type="ARBA" id="ARBA00022840"/>
    </source>
</evidence>
<name>A0A5C4VRX5_9ACTN</name>
<feature type="domain" description="UvrD-like helicase ATP-binding" evidence="6">
    <location>
        <begin position="190"/>
        <end position="585"/>
    </location>
</feature>
<keyword evidence="3 5" id="KW-0347">Helicase</keyword>
<dbReference type="PROSITE" id="PS51198">
    <property type="entry name" value="UVRD_HELICASE_ATP_BIND"/>
    <property type="match status" value="1"/>
</dbReference>
<evidence type="ECO:0000259" key="6">
    <source>
        <dbReference type="PROSITE" id="PS51198"/>
    </source>
</evidence>